<organism evidence="7 8">
    <name type="scientific">Mya arenaria</name>
    <name type="common">Soft-shell clam</name>
    <dbReference type="NCBI Taxonomy" id="6604"/>
    <lineage>
        <taxon>Eukaryota</taxon>
        <taxon>Metazoa</taxon>
        <taxon>Spiralia</taxon>
        <taxon>Lophotrochozoa</taxon>
        <taxon>Mollusca</taxon>
        <taxon>Bivalvia</taxon>
        <taxon>Autobranchia</taxon>
        <taxon>Heteroconchia</taxon>
        <taxon>Euheterodonta</taxon>
        <taxon>Imparidentia</taxon>
        <taxon>Neoheterodontei</taxon>
        <taxon>Myida</taxon>
        <taxon>Myoidea</taxon>
        <taxon>Myidae</taxon>
        <taxon>Mya</taxon>
    </lineage>
</organism>
<dbReference type="PROSITE" id="PS01186">
    <property type="entry name" value="EGF_2"/>
    <property type="match status" value="3"/>
</dbReference>
<dbReference type="InterPro" id="IPR000152">
    <property type="entry name" value="EGF-type_Asp/Asn_hydroxyl_site"/>
</dbReference>
<evidence type="ECO:0000256" key="2">
    <source>
        <dbReference type="ARBA" id="ARBA00022729"/>
    </source>
</evidence>
<dbReference type="SMART" id="SM00181">
    <property type="entry name" value="EGF"/>
    <property type="match status" value="4"/>
</dbReference>
<sequence>INECSLNKGGCQHVCRNNVGSFTCSCNSGYVLKTDLKTCEVKSECYSNNGGCAHTCINRPGSHQCSCRDGYTLASDGRQCNDIDECSLPPFPCDHQCRNTPGSYTCSCEPGYYLDTGSQTCKDVNECDTNSDSCDHFCTNTEGTYQCSCRQGYVRNTDGSTCIDTIGRFLRIEAGGGIGFAISLDTNGKCVALLRVEAKFLGLEAETDMLITNQGLYMYEEGNVWNTFKAQLQISAELQDDWYKLSYDVKGRFVAGADGEGFNDGYLAALRRFTSTIADGAKEKNNVTKAQRQLTAAEGWLQDKKSIFRNANSKFDDAVGFLDRAKDKLEDAQKTFQDTFRPRFYFCHTCIFGVRFPYPCCKVTTCMISFPDPICLRLNLLCRAARGIAYLALKAAKVFIRKPMLAFDTAKAAVSAAQFTVDKSMVVLDIAVDALDLAEQGLEATKGTLEGAKLALESVKQVVKLGVAALNFIIEYGLESIIDVQNCGFEVTLSLNDKANFDVQCEVNAFKTGFKTIKLRINFNDIFQSLWYAAKATITAILNSIGNIFGRNRREIEYDTLNLFYKHYRKTRDTHVNDSETLTNETIDIIANTFGFTNNKRTVNMISGQKYFYKTVLNLRIFLVFCWTQLMLCTT</sequence>
<dbReference type="InterPro" id="IPR009030">
    <property type="entry name" value="Growth_fac_rcpt_cys_sf"/>
</dbReference>
<evidence type="ECO:0000256" key="5">
    <source>
        <dbReference type="PROSITE-ProRule" id="PRU00076"/>
    </source>
</evidence>
<evidence type="ECO:0000313" key="8">
    <source>
        <dbReference type="Proteomes" id="UP001164746"/>
    </source>
</evidence>
<name>A0ABY7G3D2_MYAAR</name>
<evidence type="ECO:0000256" key="1">
    <source>
        <dbReference type="ARBA" id="ARBA00022536"/>
    </source>
</evidence>
<evidence type="ECO:0000256" key="3">
    <source>
        <dbReference type="ARBA" id="ARBA00022737"/>
    </source>
</evidence>
<feature type="non-terminal residue" evidence="7">
    <location>
        <position position="635"/>
    </location>
</feature>
<keyword evidence="8" id="KW-1185">Reference proteome</keyword>
<dbReference type="PANTHER" id="PTHR24050:SF27">
    <property type="entry name" value="FIBRILLIN-1"/>
    <property type="match status" value="1"/>
</dbReference>
<dbReference type="Pfam" id="PF14670">
    <property type="entry name" value="FXa_inhibition"/>
    <property type="match status" value="2"/>
</dbReference>
<evidence type="ECO:0000256" key="4">
    <source>
        <dbReference type="ARBA" id="ARBA00023157"/>
    </source>
</evidence>
<reference evidence="7" key="1">
    <citation type="submission" date="2022-11" db="EMBL/GenBank/DDBJ databases">
        <title>Centuries of genome instability and evolution in soft-shell clam transmissible cancer (bioRxiv).</title>
        <authorList>
            <person name="Hart S.F.M."/>
            <person name="Yonemitsu M.A."/>
            <person name="Giersch R.M."/>
            <person name="Beal B.F."/>
            <person name="Arriagada G."/>
            <person name="Davis B.W."/>
            <person name="Ostrander E.A."/>
            <person name="Goff S.P."/>
            <person name="Metzger M.J."/>
        </authorList>
    </citation>
    <scope>NUCLEOTIDE SEQUENCE</scope>
    <source>
        <strain evidence="7">MELC-2E11</strain>
        <tissue evidence="7">Siphon/mantle</tissue>
    </source>
</reference>
<dbReference type="PROSITE" id="PS01187">
    <property type="entry name" value="EGF_CA"/>
    <property type="match status" value="1"/>
</dbReference>
<dbReference type="PROSITE" id="PS50026">
    <property type="entry name" value="EGF_3"/>
    <property type="match status" value="1"/>
</dbReference>
<feature type="domain" description="EGF-like" evidence="6">
    <location>
        <begin position="82"/>
        <end position="118"/>
    </location>
</feature>
<dbReference type="Pfam" id="PF07645">
    <property type="entry name" value="EGF_CA"/>
    <property type="match status" value="2"/>
</dbReference>
<dbReference type="Proteomes" id="UP001164746">
    <property type="component" value="Chromosome 15"/>
</dbReference>
<dbReference type="Gene3D" id="2.10.25.10">
    <property type="entry name" value="Laminin"/>
    <property type="match status" value="4"/>
</dbReference>
<dbReference type="SMART" id="SM00179">
    <property type="entry name" value="EGF_CA"/>
    <property type="match status" value="4"/>
</dbReference>
<dbReference type="CDD" id="cd00054">
    <property type="entry name" value="EGF_CA"/>
    <property type="match status" value="2"/>
</dbReference>
<proteinExistence type="predicted"/>
<dbReference type="PANTHER" id="PTHR24050">
    <property type="entry name" value="PA14 DOMAIN-CONTAINING PROTEIN"/>
    <property type="match status" value="1"/>
</dbReference>
<keyword evidence="1 5" id="KW-0245">EGF-like domain</keyword>
<accession>A0ABY7G3D2</accession>
<dbReference type="InterPro" id="IPR000742">
    <property type="entry name" value="EGF"/>
</dbReference>
<keyword evidence="3" id="KW-0677">Repeat</keyword>
<dbReference type="SUPFAM" id="SSF57184">
    <property type="entry name" value="Growth factor receptor domain"/>
    <property type="match status" value="1"/>
</dbReference>
<keyword evidence="4" id="KW-1015">Disulfide bond</keyword>
<evidence type="ECO:0000313" key="7">
    <source>
        <dbReference type="EMBL" id="WAR28412.1"/>
    </source>
</evidence>
<dbReference type="InterPro" id="IPR052235">
    <property type="entry name" value="Nephronectin_domain"/>
</dbReference>
<dbReference type="SUPFAM" id="SSF57196">
    <property type="entry name" value="EGF/Laminin"/>
    <property type="match status" value="1"/>
</dbReference>
<evidence type="ECO:0000259" key="6">
    <source>
        <dbReference type="PROSITE" id="PS50026"/>
    </source>
</evidence>
<comment type="caution">
    <text evidence="5">Lacks conserved residue(s) required for the propagation of feature annotation.</text>
</comment>
<dbReference type="PROSITE" id="PS00010">
    <property type="entry name" value="ASX_HYDROXYL"/>
    <property type="match status" value="3"/>
</dbReference>
<dbReference type="InterPro" id="IPR001881">
    <property type="entry name" value="EGF-like_Ca-bd_dom"/>
</dbReference>
<dbReference type="InterPro" id="IPR049883">
    <property type="entry name" value="NOTCH1_EGF-like"/>
</dbReference>
<gene>
    <name evidence="7" type="ORF">MAR_014116</name>
</gene>
<protein>
    <submittedName>
        <fullName evidence="7">SCUB1-like protein</fullName>
    </submittedName>
</protein>
<dbReference type="EMBL" id="CP111026">
    <property type="protein sequence ID" value="WAR28412.1"/>
    <property type="molecule type" value="Genomic_DNA"/>
</dbReference>
<keyword evidence="2" id="KW-0732">Signal</keyword>
<dbReference type="InterPro" id="IPR018097">
    <property type="entry name" value="EGF_Ca-bd_CS"/>
</dbReference>